<dbReference type="PANTHER" id="PTHR46306:SF1">
    <property type="entry name" value="BTB_POZ DOMAIN-CONTAINING PROTEIN 9"/>
    <property type="match status" value="1"/>
</dbReference>
<dbReference type="InterPro" id="IPR052407">
    <property type="entry name" value="BTB_POZ_domain_cont_9"/>
</dbReference>
<gene>
    <name evidence="2" type="ORF">B4U79_10742</name>
</gene>
<feature type="domain" description="BTB" evidence="1">
    <location>
        <begin position="27"/>
        <end position="94"/>
    </location>
</feature>
<dbReference type="SMART" id="SM00875">
    <property type="entry name" value="BACK"/>
    <property type="match status" value="1"/>
</dbReference>
<dbReference type="SMART" id="SM00225">
    <property type="entry name" value="BTB"/>
    <property type="match status" value="2"/>
</dbReference>
<sequence>LIILKMYKTNNAKWIFKEIYEKRNETGDVRFVFSAENEKINAHKLILASASKYFENRFYGSNQKECEEIEIEINEDVSANELAEKDIIAILSLLARKKNPHMKQFIRNELNQLEIRVDNVGKIYSIAQNCECEELQNRCLSFIEFSSQVIINNIEVFVSFPLELVDKIIKSDTFFAEEIKIFMALNAWKMSNANCDISDLFNYIRYQYITDEDLEQHVYKLVDPSRIACIVYSFRKNFSQRKIPETSIDAFAGKNQVDKKIEKQEMKVNLCEKILANLFTNELLKDVVIKCENFSFAAQKLILNVATDLSFPLIDVRVDEIDFSDFSFQTFQMMIDYVYTGFINLSGQNKYDLYELYLLARKVRVKELLDEVDEQIRKIEIEPFNTLNLRIEEFCKKIEKIEEFGKEIEKIDEKVNTLVELNPAPIRNIAVFCGCDSTWRDYVSHYKCSKIYKIEFEFYEVLEESQIDFNFIAENVQEEESFYIYVCFEEKNMTCVYKNKLKNLKKTSNCIDFAKRKIKFLRFWLDKGYGLKITKFSLKESRYLYFNQL</sequence>
<dbReference type="InterPro" id="IPR011333">
    <property type="entry name" value="SKP1/BTB/POZ_sf"/>
</dbReference>
<evidence type="ECO:0000313" key="2">
    <source>
        <dbReference type="EMBL" id="RWR99945.1"/>
    </source>
</evidence>
<dbReference type="PROSITE" id="PS50097">
    <property type="entry name" value="BTB"/>
    <property type="match status" value="2"/>
</dbReference>
<proteinExistence type="predicted"/>
<evidence type="ECO:0000259" key="1">
    <source>
        <dbReference type="PROSITE" id="PS50097"/>
    </source>
</evidence>
<reference evidence="2 3" key="1">
    <citation type="journal article" date="2018" name="Gigascience">
        <title>Genomes of trombidid mites reveal novel predicted allergens and laterally-transferred genes associated with secondary metabolism.</title>
        <authorList>
            <person name="Dong X."/>
            <person name="Chaisiri K."/>
            <person name="Xia D."/>
            <person name="Armstrong S.D."/>
            <person name="Fang Y."/>
            <person name="Donnelly M.J."/>
            <person name="Kadowaki T."/>
            <person name="McGarry J.W."/>
            <person name="Darby A.C."/>
            <person name="Makepeace B.L."/>
        </authorList>
    </citation>
    <scope>NUCLEOTIDE SEQUENCE [LARGE SCALE GENOMIC DNA]</scope>
    <source>
        <strain evidence="2">UoL-WK</strain>
    </source>
</reference>
<dbReference type="Gene3D" id="3.30.710.10">
    <property type="entry name" value="Potassium Channel Kv1.1, Chain A"/>
    <property type="match status" value="2"/>
</dbReference>
<dbReference type="SUPFAM" id="SSF54695">
    <property type="entry name" value="POZ domain"/>
    <property type="match status" value="2"/>
</dbReference>
<dbReference type="CDD" id="cd18186">
    <property type="entry name" value="BTB_POZ_ZBTB_KLHL-like"/>
    <property type="match status" value="2"/>
</dbReference>
<dbReference type="GO" id="GO:0048512">
    <property type="term" value="P:circadian behavior"/>
    <property type="evidence" value="ECO:0007669"/>
    <property type="project" value="TreeGrafter"/>
</dbReference>
<evidence type="ECO:0000313" key="3">
    <source>
        <dbReference type="Proteomes" id="UP000285301"/>
    </source>
</evidence>
<dbReference type="PANTHER" id="PTHR46306">
    <property type="entry name" value="BTB/POZ DOMAIN-CONTAINING PROTEIN 9"/>
    <property type="match status" value="1"/>
</dbReference>
<dbReference type="STRING" id="1965070.A0A443QA98"/>
<dbReference type="Pfam" id="PF07707">
    <property type="entry name" value="BACK"/>
    <property type="match status" value="1"/>
</dbReference>
<name>A0A443QA98_9ACAR</name>
<protein>
    <submittedName>
        <fullName evidence="2">BTB/POZ domain-containing protein 9-like protein</fullName>
    </submittedName>
</protein>
<dbReference type="InterPro" id="IPR000210">
    <property type="entry name" value="BTB/POZ_dom"/>
</dbReference>
<organism evidence="2 3">
    <name type="scientific">Dinothrombium tinctorium</name>
    <dbReference type="NCBI Taxonomy" id="1965070"/>
    <lineage>
        <taxon>Eukaryota</taxon>
        <taxon>Metazoa</taxon>
        <taxon>Ecdysozoa</taxon>
        <taxon>Arthropoda</taxon>
        <taxon>Chelicerata</taxon>
        <taxon>Arachnida</taxon>
        <taxon>Acari</taxon>
        <taxon>Acariformes</taxon>
        <taxon>Trombidiformes</taxon>
        <taxon>Prostigmata</taxon>
        <taxon>Anystina</taxon>
        <taxon>Parasitengona</taxon>
        <taxon>Trombidioidea</taxon>
        <taxon>Trombidiidae</taxon>
        <taxon>Dinothrombium</taxon>
    </lineage>
</organism>
<dbReference type="AlphaFoldDB" id="A0A443QA98"/>
<dbReference type="GO" id="GO:0005737">
    <property type="term" value="C:cytoplasm"/>
    <property type="evidence" value="ECO:0007669"/>
    <property type="project" value="TreeGrafter"/>
</dbReference>
<comment type="caution">
    <text evidence="2">The sequence shown here is derived from an EMBL/GenBank/DDBJ whole genome shotgun (WGS) entry which is preliminary data.</text>
</comment>
<dbReference type="Proteomes" id="UP000285301">
    <property type="component" value="Unassembled WGS sequence"/>
</dbReference>
<dbReference type="OrthoDB" id="8060820at2759"/>
<accession>A0A443QA98</accession>
<feature type="non-terminal residue" evidence="2">
    <location>
        <position position="1"/>
    </location>
</feature>
<feature type="domain" description="BTB" evidence="1">
    <location>
        <begin position="285"/>
        <end position="347"/>
    </location>
</feature>
<keyword evidence="3" id="KW-1185">Reference proteome</keyword>
<dbReference type="EMBL" id="NCKU01012964">
    <property type="protein sequence ID" value="RWR99945.1"/>
    <property type="molecule type" value="Genomic_DNA"/>
</dbReference>
<dbReference type="GO" id="GO:0008344">
    <property type="term" value="P:adult locomotory behavior"/>
    <property type="evidence" value="ECO:0007669"/>
    <property type="project" value="TreeGrafter"/>
</dbReference>
<dbReference type="InterPro" id="IPR011705">
    <property type="entry name" value="BACK"/>
</dbReference>
<dbReference type="GO" id="GO:0050804">
    <property type="term" value="P:modulation of chemical synaptic transmission"/>
    <property type="evidence" value="ECO:0007669"/>
    <property type="project" value="TreeGrafter"/>
</dbReference>
<dbReference type="Pfam" id="PF00651">
    <property type="entry name" value="BTB"/>
    <property type="match status" value="2"/>
</dbReference>